<dbReference type="InterPro" id="IPR004358">
    <property type="entry name" value="Sig_transdc_His_kin-like_C"/>
</dbReference>
<keyword evidence="6" id="KW-0418">Kinase</keyword>
<gene>
    <name evidence="11" type="ORF">TRP8649_02151</name>
</gene>
<keyword evidence="9" id="KW-0812">Transmembrane</keyword>
<dbReference type="InterPro" id="IPR003594">
    <property type="entry name" value="HATPase_dom"/>
</dbReference>
<dbReference type="GO" id="GO:0005524">
    <property type="term" value="F:ATP binding"/>
    <property type="evidence" value="ECO:0007669"/>
    <property type="project" value="UniProtKB-KW"/>
</dbReference>
<keyword evidence="3" id="KW-0597">Phosphoprotein</keyword>
<feature type="transmembrane region" description="Helical" evidence="9">
    <location>
        <begin position="136"/>
        <end position="156"/>
    </location>
</feature>
<feature type="transmembrane region" description="Helical" evidence="9">
    <location>
        <begin position="110"/>
        <end position="127"/>
    </location>
</feature>
<keyword evidence="5" id="KW-0547">Nucleotide-binding</keyword>
<evidence type="ECO:0000256" key="4">
    <source>
        <dbReference type="ARBA" id="ARBA00022679"/>
    </source>
</evidence>
<evidence type="ECO:0000256" key="9">
    <source>
        <dbReference type="SAM" id="Phobius"/>
    </source>
</evidence>
<dbReference type="Gene3D" id="1.10.287.130">
    <property type="match status" value="1"/>
</dbReference>
<dbReference type="SUPFAM" id="SSF55874">
    <property type="entry name" value="ATPase domain of HSP90 chaperone/DNA topoisomerase II/histidine kinase"/>
    <property type="match status" value="1"/>
</dbReference>
<keyword evidence="9" id="KW-0472">Membrane</keyword>
<dbReference type="PRINTS" id="PR00344">
    <property type="entry name" value="BCTRLSENSOR"/>
</dbReference>
<dbReference type="Pfam" id="PF02518">
    <property type="entry name" value="HATPase_c"/>
    <property type="match status" value="1"/>
</dbReference>
<dbReference type="PROSITE" id="PS50109">
    <property type="entry name" value="HIS_KIN"/>
    <property type="match status" value="1"/>
</dbReference>
<evidence type="ECO:0000313" key="11">
    <source>
        <dbReference type="EMBL" id="SMX28039.1"/>
    </source>
</evidence>
<comment type="catalytic activity">
    <reaction evidence="1">
        <text>ATP + protein L-histidine = ADP + protein N-phospho-L-histidine.</text>
        <dbReference type="EC" id="2.7.13.3"/>
    </reaction>
</comment>
<feature type="transmembrane region" description="Helical" evidence="9">
    <location>
        <begin position="29"/>
        <end position="46"/>
    </location>
</feature>
<dbReference type="PANTHER" id="PTHR43065">
    <property type="entry name" value="SENSOR HISTIDINE KINASE"/>
    <property type="match status" value="1"/>
</dbReference>
<dbReference type="EMBL" id="FXXP01000002">
    <property type="protein sequence ID" value="SMX28039.1"/>
    <property type="molecule type" value="Genomic_DNA"/>
</dbReference>
<evidence type="ECO:0000256" key="2">
    <source>
        <dbReference type="ARBA" id="ARBA00012438"/>
    </source>
</evidence>
<feature type="transmembrane region" description="Helical" evidence="9">
    <location>
        <begin position="162"/>
        <end position="180"/>
    </location>
</feature>
<dbReference type="InterPro" id="IPR036890">
    <property type="entry name" value="HATPase_C_sf"/>
</dbReference>
<evidence type="ECO:0000259" key="10">
    <source>
        <dbReference type="PROSITE" id="PS50109"/>
    </source>
</evidence>
<dbReference type="Gene3D" id="3.30.565.10">
    <property type="entry name" value="Histidine kinase-like ATPase, C-terminal domain"/>
    <property type="match status" value="1"/>
</dbReference>
<evidence type="ECO:0000256" key="3">
    <source>
        <dbReference type="ARBA" id="ARBA00022553"/>
    </source>
</evidence>
<evidence type="ECO:0000313" key="12">
    <source>
        <dbReference type="Proteomes" id="UP000225972"/>
    </source>
</evidence>
<dbReference type="AlphaFoldDB" id="A0A238JBR8"/>
<keyword evidence="12" id="KW-1185">Reference proteome</keyword>
<feature type="transmembrane region" description="Helical" evidence="9">
    <location>
        <begin position="87"/>
        <end position="104"/>
    </location>
</feature>
<evidence type="ECO:0000256" key="7">
    <source>
        <dbReference type="ARBA" id="ARBA00022840"/>
    </source>
</evidence>
<accession>A0A238JBR8</accession>
<evidence type="ECO:0000256" key="8">
    <source>
        <dbReference type="ARBA" id="ARBA00023012"/>
    </source>
</evidence>
<dbReference type="SUPFAM" id="SSF47384">
    <property type="entry name" value="Homodimeric domain of signal transducing histidine kinase"/>
    <property type="match status" value="1"/>
</dbReference>
<dbReference type="InterPro" id="IPR003661">
    <property type="entry name" value="HisK_dim/P_dom"/>
</dbReference>
<keyword evidence="4" id="KW-0808">Transferase</keyword>
<dbReference type="OrthoDB" id="9796100at2"/>
<sequence>MNDEPIMANDATARLIKMYRADFGNRSELILRLFALLVAVPIFVFVAKDWTLAIWLLAYFAQQSLLFYILNPRRRNSPTMRLRHARLAYSLGAVIFHAGLVYMVTSADHIVFVAGCISVVASALYVLNRENPTKDFLWIDTAGFLVVILAILYRIWPGIPNLSSQVLLVVLTSLGLFLLVRAQHMELERQQARRHAERRYAQAQKARALNQFVGGVAHDFNNQITAIMGNLELVELLEDREERAAAMRQCRIAADRAALTVQQLVASSGRTRLSPVDTNCNSFLKDLGPVLTDLLNPEITLEILPAATPLWAKVDRDMLETCLIQLCLNAQDAMQGKGHIEIGVKKVDTLPHGLEAKPETAPPYVSIYVQDAGPGVSDETLNKLPEPFYTTKGVGAGTGLGLSAVSGFAKQSGGALVLDNALPTGLLVTLLLPRVAGE</sequence>
<keyword evidence="9" id="KW-1133">Transmembrane helix</keyword>
<dbReference type="SMART" id="SM00387">
    <property type="entry name" value="HATPase_c"/>
    <property type="match status" value="1"/>
</dbReference>
<dbReference type="EC" id="2.7.13.3" evidence="2"/>
<organism evidence="11 12">
    <name type="scientific">Pelagimonas phthalicica</name>
    <dbReference type="NCBI Taxonomy" id="1037362"/>
    <lineage>
        <taxon>Bacteria</taxon>
        <taxon>Pseudomonadati</taxon>
        <taxon>Pseudomonadota</taxon>
        <taxon>Alphaproteobacteria</taxon>
        <taxon>Rhodobacterales</taxon>
        <taxon>Roseobacteraceae</taxon>
        <taxon>Pelagimonas</taxon>
    </lineage>
</organism>
<dbReference type="PANTHER" id="PTHR43065:SF46">
    <property type="entry name" value="C4-DICARBOXYLATE TRANSPORT SENSOR PROTEIN DCTB"/>
    <property type="match status" value="1"/>
</dbReference>
<dbReference type="InterPro" id="IPR036097">
    <property type="entry name" value="HisK_dim/P_sf"/>
</dbReference>
<reference evidence="12" key="1">
    <citation type="submission" date="2017-05" db="EMBL/GenBank/DDBJ databases">
        <authorList>
            <person name="Rodrigo-Torres L."/>
            <person name="Arahal R. D."/>
            <person name="Lucena T."/>
        </authorList>
    </citation>
    <scope>NUCLEOTIDE SEQUENCE [LARGE SCALE GENOMIC DNA]</scope>
    <source>
        <strain evidence="12">CECT 8649</strain>
    </source>
</reference>
<evidence type="ECO:0000256" key="5">
    <source>
        <dbReference type="ARBA" id="ARBA00022741"/>
    </source>
</evidence>
<dbReference type="InterPro" id="IPR005467">
    <property type="entry name" value="His_kinase_dom"/>
</dbReference>
<feature type="domain" description="Histidine kinase" evidence="10">
    <location>
        <begin position="215"/>
        <end position="436"/>
    </location>
</feature>
<evidence type="ECO:0000256" key="6">
    <source>
        <dbReference type="ARBA" id="ARBA00022777"/>
    </source>
</evidence>
<dbReference type="CDD" id="cd00082">
    <property type="entry name" value="HisKA"/>
    <property type="match status" value="1"/>
</dbReference>
<feature type="transmembrane region" description="Helical" evidence="9">
    <location>
        <begin position="52"/>
        <end position="71"/>
    </location>
</feature>
<dbReference type="Proteomes" id="UP000225972">
    <property type="component" value="Unassembled WGS sequence"/>
</dbReference>
<keyword evidence="7" id="KW-0067">ATP-binding</keyword>
<dbReference type="RefSeq" id="WP_099245104.1">
    <property type="nucleotide sequence ID" value="NZ_FXXP01000002.1"/>
</dbReference>
<proteinExistence type="predicted"/>
<keyword evidence="8" id="KW-0902">Two-component regulatory system</keyword>
<name>A0A238JBR8_9RHOB</name>
<dbReference type="GO" id="GO:0000155">
    <property type="term" value="F:phosphorelay sensor kinase activity"/>
    <property type="evidence" value="ECO:0007669"/>
    <property type="project" value="InterPro"/>
</dbReference>
<protein>
    <recommendedName>
        <fullName evidence="2">histidine kinase</fullName>
        <ecNumber evidence="2">2.7.13.3</ecNumber>
    </recommendedName>
</protein>
<evidence type="ECO:0000256" key="1">
    <source>
        <dbReference type="ARBA" id="ARBA00000085"/>
    </source>
</evidence>